<keyword evidence="2" id="KW-1133">Transmembrane helix</keyword>
<keyword evidence="2" id="KW-0812">Transmembrane</keyword>
<dbReference type="Pfam" id="PF13715">
    <property type="entry name" value="CarbopepD_reg_2"/>
    <property type="match status" value="1"/>
</dbReference>
<keyword evidence="5" id="KW-1185">Reference proteome</keyword>
<feature type="region of interest" description="Disordered" evidence="1">
    <location>
        <begin position="111"/>
        <end position="159"/>
    </location>
</feature>
<dbReference type="InterPro" id="IPR037682">
    <property type="entry name" value="TonB_C"/>
</dbReference>
<dbReference type="Pfam" id="PF03544">
    <property type="entry name" value="TonB_C"/>
    <property type="match status" value="1"/>
</dbReference>
<organism evidence="4 5">
    <name type="scientific">Maribellus comscasis</name>
    <dbReference type="NCBI Taxonomy" id="2681766"/>
    <lineage>
        <taxon>Bacteria</taxon>
        <taxon>Pseudomonadati</taxon>
        <taxon>Bacteroidota</taxon>
        <taxon>Bacteroidia</taxon>
        <taxon>Marinilabiliales</taxon>
        <taxon>Prolixibacteraceae</taxon>
        <taxon>Maribellus</taxon>
    </lineage>
</organism>
<dbReference type="KEGG" id="mcos:GM418_24580"/>
<name>A0A6I6JUH8_9BACT</name>
<feature type="transmembrane region" description="Helical" evidence="2">
    <location>
        <begin position="73"/>
        <end position="95"/>
    </location>
</feature>
<evidence type="ECO:0000256" key="2">
    <source>
        <dbReference type="SAM" id="Phobius"/>
    </source>
</evidence>
<evidence type="ECO:0000259" key="3">
    <source>
        <dbReference type="Pfam" id="PF03544"/>
    </source>
</evidence>
<protein>
    <recommendedName>
        <fullName evidence="3">TonB C-terminal domain-containing protein</fullName>
    </recommendedName>
</protein>
<dbReference type="SUPFAM" id="SSF49464">
    <property type="entry name" value="Carboxypeptidase regulatory domain-like"/>
    <property type="match status" value="1"/>
</dbReference>
<dbReference type="RefSeq" id="WP_158869870.1">
    <property type="nucleotide sequence ID" value="NZ_CP046401.1"/>
</dbReference>
<dbReference type="InterPro" id="IPR008969">
    <property type="entry name" value="CarboxyPept-like_regulatory"/>
</dbReference>
<feature type="compositionally biased region" description="Basic and acidic residues" evidence="1">
    <location>
        <begin position="111"/>
        <end position="125"/>
    </location>
</feature>
<dbReference type="GO" id="GO:0055085">
    <property type="term" value="P:transmembrane transport"/>
    <property type="evidence" value="ECO:0007669"/>
    <property type="project" value="InterPro"/>
</dbReference>
<feature type="compositionally biased region" description="Basic and acidic residues" evidence="1">
    <location>
        <begin position="133"/>
        <end position="154"/>
    </location>
</feature>
<evidence type="ECO:0000313" key="4">
    <source>
        <dbReference type="EMBL" id="QGY46716.1"/>
    </source>
</evidence>
<accession>A0A6I6JUH8</accession>
<evidence type="ECO:0000256" key="1">
    <source>
        <dbReference type="SAM" id="MobiDB-lite"/>
    </source>
</evidence>
<evidence type="ECO:0000313" key="5">
    <source>
        <dbReference type="Proteomes" id="UP000428260"/>
    </source>
</evidence>
<sequence length="451" mass="50025">MPKNKKHISNEDFQRYLSNQMTDAERNAFEREMQKNPFEAEALEGMQQFLADDIQQDLDELSKRIAQKKKRNTPIWAAAATILLLISVGIIWFQLRDTSPLPEMAEIKTTEIQQEKSTPENEEIKAPGPEVQEQGKGKAKTEESVKIKESEKITPRAAKTVKPMEDEISLEFEDSNVEESFPQQAVNVAKSEGKKVEEPPKMAAAKVEKSAEQKKTPVVIRGVSSLRRTSKAPDSDAVQFSQITNSALKAGKVVRGKVISLADSLPLPGAVIAEKGTSNGTVSGMDGTFTLQLTNKNDSALIASFIGMENTEFYPTNDSVIIVGLEASQLALDEVVAIGYGISNEQQETKDIQNARPDEGMAALKKYLKEKAILQEKYSSKKEVVKVRLSINTSGEIKNIENKNNADSELFEKAKQLIFNGPKWKAKTINGIPVESELTLRIVFKKNKQNE</sequence>
<feature type="domain" description="TonB C-terminal" evidence="3">
    <location>
        <begin position="384"/>
        <end position="445"/>
    </location>
</feature>
<dbReference type="SUPFAM" id="SSF74653">
    <property type="entry name" value="TolA/TonB C-terminal domain"/>
    <property type="match status" value="1"/>
</dbReference>
<dbReference type="Proteomes" id="UP000428260">
    <property type="component" value="Chromosome"/>
</dbReference>
<reference evidence="4 5" key="1">
    <citation type="submission" date="2019-11" db="EMBL/GenBank/DDBJ databases">
        <authorList>
            <person name="Zheng R.K."/>
            <person name="Sun C.M."/>
        </authorList>
    </citation>
    <scope>NUCLEOTIDE SEQUENCE [LARGE SCALE GENOMIC DNA]</scope>
    <source>
        <strain evidence="4 5">WC007</strain>
    </source>
</reference>
<dbReference type="AlphaFoldDB" id="A0A6I6JUH8"/>
<proteinExistence type="predicted"/>
<gene>
    <name evidence="4" type="ORF">GM418_24580</name>
</gene>
<dbReference type="EMBL" id="CP046401">
    <property type="protein sequence ID" value="QGY46716.1"/>
    <property type="molecule type" value="Genomic_DNA"/>
</dbReference>
<keyword evidence="2" id="KW-0472">Membrane</keyword>